<keyword evidence="3" id="KW-0812">Transmembrane</keyword>
<evidence type="ECO:0000313" key="4">
    <source>
        <dbReference type="EMBL" id="RMZ21414.1"/>
    </source>
</evidence>
<reference evidence="4 5" key="1">
    <citation type="journal article" date="2018" name="BMC Genomics">
        <title>Genomic evidence for intraspecific hybridization in a clonal and extremely halotolerant yeast.</title>
        <authorList>
            <person name="Gostincar C."/>
            <person name="Stajich J.E."/>
            <person name="Zupancic J."/>
            <person name="Zalar P."/>
            <person name="Gunde-Cimerman N."/>
        </authorList>
    </citation>
    <scope>NUCLEOTIDE SEQUENCE [LARGE SCALE GENOMIC DNA]</scope>
    <source>
        <strain evidence="4 5">EXF-120</strain>
    </source>
</reference>
<accession>A0A3M7I7C2</accession>
<dbReference type="VEuPathDB" id="FungiDB:BTJ68_00711"/>
<evidence type="ECO:0000256" key="3">
    <source>
        <dbReference type="SAM" id="Phobius"/>
    </source>
</evidence>
<dbReference type="OrthoDB" id="5977743at2759"/>
<dbReference type="InterPro" id="IPR029052">
    <property type="entry name" value="Metallo-depent_PP-like"/>
</dbReference>
<organism evidence="4 5">
    <name type="scientific">Hortaea werneckii</name>
    <name type="common">Black yeast</name>
    <name type="synonym">Cladosporium werneckii</name>
    <dbReference type="NCBI Taxonomy" id="91943"/>
    <lineage>
        <taxon>Eukaryota</taxon>
        <taxon>Fungi</taxon>
        <taxon>Dikarya</taxon>
        <taxon>Ascomycota</taxon>
        <taxon>Pezizomycotina</taxon>
        <taxon>Dothideomycetes</taxon>
        <taxon>Dothideomycetidae</taxon>
        <taxon>Mycosphaerellales</taxon>
        <taxon>Teratosphaeriaceae</taxon>
        <taxon>Hortaea</taxon>
    </lineage>
</organism>
<dbReference type="InterPro" id="IPR033308">
    <property type="entry name" value="PGAP5/Cdc1/Ted1"/>
</dbReference>
<dbReference type="Proteomes" id="UP000281677">
    <property type="component" value="Unassembled WGS sequence"/>
</dbReference>
<evidence type="ECO:0000256" key="1">
    <source>
        <dbReference type="ARBA" id="ARBA00023136"/>
    </source>
</evidence>
<evidence type="ECO:0000256" key="2">
    <source>
        <dbReference type="SAM" id="MobiDB-lite"/>
    </source>
</evidence>
<keyword evidence="3" id="KW-1133">Transmembrane helix</keyword>
<feature type="region of interest" description="Disordered" evidence="2">
    <location>
        <begin position="712"/>
        <end position="768"/>
    </location>
</feature>
<dbReference type="GO" id="GO:0006506">
    <property type="term" value="P:GPI anchor biosynthetic process"/>
    <property type="evidence" value="ECO:0007669"/>
    <property type="project" value="InterPro"/>
</dbReference>
<feature type="transmembrane region" description="Helical" evidence="3">
    <location>
        <begin position="580"/>
        <end position="600"/>
    </location>
</feature>
<name>A0A3M7I7C2_HORWE</name>
<comment type="caution">
    <text evidence="4">The sequence shown here is derived from an EMBL/GenBank/DDBJ whole genome shotgun (WGS) entry which is preliminary data.</text>
</comment>
<dbReference type="PANTHER" id="PTHR13315">
    <property type="entry name" value="METALLO PHOSPHOESTERASE RELATED"/>
    <property type="match status" value="1"/>
</dbReference>
<dbReference type="PANTHER" id="PTHR13315:SF4">
    <property type="entry name" value="METALLOPHOSPHOESTERASE, ISOFORM E"/>
    <property type="match status" value="1"/>
</dbReference>
<feature type="region of interest" description="Disordered" evidence="2">
    <location>
        <begin position="138"/>
        <end position="178"/>
    </location>
</feature>
<sequence length="801" mass="89505">MMRLYHAASQHWRRLTRRLPILRRFSLAITLLTLLWLYTLHWGERSVFASSIESCQWPTWEKWPRTATPHHLVFVADPQLVDPHTYPGRPWPLSSLTEAYTDTYMARNYRLINERLDPDSIVFLGDLFDGGREWAPEKARAVRASQQQKEKRSEGHETGPEPGLADEEGASGSHAKRSLRSYKKAMTRPHAQPIRKEDHFLDARGNDLKEFVPGENGRWSRWGQQQWDADFTRFGRIFFDTDQLYPGVQRSYFGAWDVTPDEYNVQNGAEPNFTRQEYALSGGKQRRVITSLPGNHDIGLGQGVQLAIRDRFESRFGEGNRIDVIGNHTFVSVDTPSLSATSQYMREGGETHTEKATELKHIWTPTMDFLEHIRAPAGKAVSTALQQYYPDVHGTIAYPHTVIDTDDHPETSQKQHVSRPHFPVILLSHIPLFRPRDSECGPLRERGRAIAIQAGYQYQNVITQSLSSIVVNRVSAAGDIAHIFSGDDHDYCDVNHRYNLGTSSTGLKPPGGKDGSVLRSIREITVKSFSWAMGVRRPGFLLVSLWNPVDADGKTIGTPRPTVQTHLCLLPDQLNIFIDYALLLALTLAILLVRALVLALRKKNTTDDFESEDQDGAASSIKLVLPRSRPESSTSTSKSNGCSTPTRKSRQRASSITTSSQNTPATDSLSVQRSYNARTRSVSPAAGVSPSHGLPSLTEHTHEGGLVEKAGYYPPVRWNDPGDIDSDEEKSVGVGAGGDDDRGGEGFYGGYNDDDSQAKWKVKKRRSPPGLGKRMLGEFGRSVLVVGLPSVVYYGWLLWNG</sequence>
<evidence type="ECO:0008006" key="6">
    <source>
        <dbReference type="Google" id="ProtNLM"/>
    </source>
</evidence>
<dbReference type="EMBL" id="QWIT01000670">
    <property type="protein sequence ID" value="RMZ21414.1"/>
    <property type="molecule type" value="Genomic_DNA"/>
</dbReference>
<feature type="transmembrane region" description="Helical" evidence="3">
    <location>
        <begin position="779"/>
        <end position="799"/>
    </location>
</feature>
<gene>
    <name evidence="4" type="ORF">D0859_14569</name>
</gene>
<feature type="compositionally biased region" description="Low complexity" evidence="2">
    <location>
        <begin position="631"/>
        <end position="644"/>
    </location>
</feature>
<evidence type="ECO:0000313" key="5">
    <source>
        <dbReference type="Proteomes" id="UP000281677"/>
    </source>
</evidence>
<dbReference type="GO" id="GO:0005783">
    <property type="term" value="C:endoplasmic reticulum"/>
    <property type="evidence" value="ECO:0007669"/>
    <property type="project" value="TreeGrafter"/>
</dbReference>
<dbReference type="AlphaFoldDB" id="A0A3M7I7C2"/>
<feature type="compositionally biased region" description="Basic and acidic residues" evidence="2">
    <location>
        <begin position="148"/>
        <end position="159"/>
    </location>
</feature>
<keyword evidence="1 3" id="KW-0472">Membrane</keyword>
<feature type="compositionally biased region" description="Polar residues" evidence="2">
    <location>
        <begin position="652"/>
        <end position="682"/>
    </location>
</feature>
<feature type="region of interest" description="Disordered" evidence="2">
    <location>
        <begin position="607"/>
        <end position="699"/>
    </location>
</feature>
<dbReference type="SUPFAM" id="SSF56300">
    <property type="entry name" value="Metallo-dependent phosphatases"/>
    <property type="match status" value="1"/>
</dbReference>
<proteinExistence type="predicted"/>
<protein>
    <recommendedName>
        <fullName evidence="6">Calcineurin-like phosphoesterase domain-containing protein</fullName>
    </recommendedName>
</protein>
<dbReference type="GO" id="GO:0016020">
    <property type="term" value="C:membrane"/>
    <property type="evidence" value="ECO:0007669"/>
    <property type="project" value="GOC"/>
</dbReference>